<dbReference type="PANTHER" id="PTHR48228">
    <property type="entry name" value="SUCCINYL-COA--D-CITRAMALATE COA-TRANSFERASE"/>
    <property type="match status" value="1"/>
</dbReference>
<name>A0ABP5JPF4_9ACTN</name>
<dbReference type="SUPFAM" id="SSF89796">
    <property type="entry name" value="CoA-transferase family III (CaiB/BaiF)"/>
    <property type="match status" value="1"/>
</dbReference>
<keyword evidence="2" id="KW-1185">Reference proteome</keyword>
<dbReference type="RefSeq" id="WP_344558189.1">
    <property type="nucleotide sequence ID" value="NZ_BAAANS010000075.1"/>
</dbReference>
<dbReference type="Proteomes" id="UP001500897">
    <property type="component" value="Unassembled WGS sequence"/>
</dbReference>
<reference evidence="2" key="1">
    <citation type="journal article" date="2019" name="Int. J. Syst. Evol. Microbiol.">
        <title>The Global Catalogue of Microorganisms (GCM) 10K type strain sequencing project: providing services to taxonomists for standard genome sequencing and annotation.</title>
        <authorList>
            <consortium name="The Broad Institute Genomics Platform"/>
            <consortium name="The Broad Institute Genome Sequencing Center for Infectious Disease"/>
            <person name="Wu L."/>
            <person name="Ma J."/>
        </authorList>
    </citation>
    <scope>NUCLEOTIDE SEQUENCE [LARGE SCALE GENOMIC DNA]</scope>
    <source>
        <strain evidence="2">JCM 14559</strain>
    </source>
</reference>
<organism evidence="1 2">
    <name type="scientific">Kitasatospora saccharophila</name>
    <dbReference type="NCBI Taxonomy" id="407973"/>
    <lineage>
        <taxon>Bacteria</taxon>
        <taxon>Bacillati</taxon>
        <taxon>Actinomycetota</taxon>
        <taxon>Actinomycetes</taxon>
        <taxon>Kitasatosporales</taxon>
        <taxon>Streptomycetaceae</taxon>
        <taxon>Kitasatospora</taxon>
    </lineage>
</organism>
<dbReference type="InterPro" id="IPR023606">
    <property type="entry name" value="CoA-Trfase_III_dom_1_sf"/>
</dbReference>
<dbReference type="InterPro" id="IPR044855">
    <property type="entry name" value="CoA-Trfase_III_dom3_sf"/>
</dbReference>
<evidence type="ECO:0000313" key="2">
    <source>
        <dbReference type="Proteomes" id="UP001500897"/>
    </source>
</evidence>
<sequence length="389" mass="40161">MSTDQAAAGPLAGIRVIELGGIGPGPFCGMILADLGAEVIRIDRPAEHGTRTRHPILHRGRRSVTLDLKNPVGAATALRLIDTADALIEGFRPGVTERLGLGPDVCQARNPRLVYGRMTGWGQDGPLAQEPGHDINYIAVAGALGAIGPADGDPVVPLNLVGDMGGGGMLLALGIAAALVSARTTGRGQVVDAAMTDGTAIQLALIHGLLASGRWTDRRASNLFDGGAPFYRTYRCADGLHLAVGSVEPQFYAALLDVIGLTDDPLFAAQHDTAAWPRMADGLGEVFATRTRDQWAAAFEGRGACVTPVLDFAEAAAHHHNAARGTYTTEGGLLQPGPAPRFLGTPSATPAPAPVIGSHTAEVLAEAGLDAATMAALREQRVVGGDRSA</sequence>
<dbReference type="InterPro" id="IPR003673">
    <property type="entry name" value="CoA-Trfase_fam_III"/>
</dbReference>
<accession>A0ABP5JPF4</accession>
<dbReference type="Pfam" id="PF02515">
    <property type="entry name" value="CoA_transf_3"/>
    <property type="match status" value="1"/>
</dbReference>
<dbReference type="EMBL" id="BAAANS010000075">
    <property type="protein sequence ID" value="GAA2120865.1"/>
    <property type="molecule type" value="Genomic_DNA"/>
</dbReference>
<gene>
    <name evidence="1" type="ORF">GCM10009759_70100</name>
</gene>
<comment type="caution">
    <text evidence="1">The sequence shown here is derived from an EMBL/GenBank/DDBJ whole genome shotgun (WGS) entry which is preliminary data.</text>
</comment>
<dbReference type="PANTHER" id="PTHR48228:SF5">
    <property type="entry name" value="ALPHA-METHYLACYL-COA RACEMASE"/>
    <property type="match status" value="1"/>
</dbReference>
<dbReference type="Gene3D" id="3.30.1540.10">
    <property type="entry name" value="formyl-coa transferase, domain 3"/>
    <property type="match status" value="1"/>
</dbReference>
<dbReference type="Gene3D" id="3.40.50.10540">
    <property type="entry name" value="Crotonobetainyl-coa:carnitine coa-transferase, domain 1"/>
    <property type="match status" value="1"/>
</dbReference>
<protein>
    <submittedName>
        <fullName evidence="1">CaiB/BaiF CoA-transferase family protein</fullName>
    </submittedName>
</protein>
<dbReference type="InterPro" id="IPR050509">
    <property type="entry name" value="CoA-transferase_III"/>
</dbReference>
<evidence type="ECO:0000313" key="1">
    <source>
        <dbReference type="EMBL" id="GAA2120865.1"/>
    </source>
</evidence>
<proteinExistence type="predicted"/>